<organism evidence="1">
    <name type="scientific">Tanacetum cinerariifolium</name>
    <name type="common">Dalmatian daisy</name>
    <name type="synonym">Chrysanthemum cinerariifolium</name>
    <dbReference type="NCBI Taxonomy" id="118510"/>
    <lineage>
        <taxon>Eukaryota</taxon>
        <taxon>Viridiplantae</taxon>
        <taxon>Streptophyta</taxon>
        <taxon>Embryophyta</taxon>
        <taxon>Tracheophyta</taxon>
        <taxon>Spermatophyta</taxon>
        <taxon>Magnoliopsida</taxon>
        <taxon>eudicotyledons</taxon>
        <taxon>Gunneridae</taxon>
        <taxon>Pentapetalae</taxon>
        <taxon>asterids</taxon>
        <taxon>campanulids</taxon>
        <taxon>Asterales</taxon>
        <taxon>Asteraceae</taxon>
        <taxon>Asteroideae</taxon>
        <taxon>Anthemideae</taxon>
        <taxon>Anthemidinae</taxon>
        <taxon>Tanacetum</taxon>
    </lineage>
</organism>
<protein>
    <submittedName>
        <fullName evidence="1">Transposase (Putative), gypsy type</fullName>
    </submittedName>
</protein>
<gene>
    <name evidence="1" type="ORF">Tci_257188</name>
</gene>
<sequence length="660" mass="72330">MSFIKRQGSDVVCYTKPLDSLKGWNDHFFWVDAFACPASFPWHTSKSVSRDAIPKSSELNAKHYATLVAYPAPFHKYPKPFLCLVGLSRNFTLDENTYPRFLRDSDDEMDLLSFIRIDDPTKVRIGERQRDEDEPKLLETTVGRVVLLLSVVPDRSSGELEASVDNLFDEGGSGEQAGDPIPTLPFVTSSISATLERKGEGHTDSVTRLNLRTIGAPQRFVISSDSSHHSGANIANAEVDSFVKPSVIVITTATNVTPTAGPAMVKEKIVKSFLFSAESASSRIDPTLGGFADLSGSDFLVGGIRTVISPDTDLQKFFASIRGMEHEQLFIEFNVGAARKMSLSAEVRMHAEYNIKEKEKIRIYEVQALTGRNATLEKEKGEFDVKAADLAALVKVGEQEVADLDDVVTSEMNDKFDKLDTDLVEMALHLEEKFYPHLLTTISGRRRLLTYGLELSITKCLNSTEYLSTLGAAIGKADEKGMQDGLSAEITHDAEELKSNKDASIDTIMNLLRLEDSLANKLGLTESQPHVDQLMVPIHHFPDQRVVGANALSLLLDVSSSRVQRIKKNIFNHRSALRNVFVPLSEPMSVTDLTGTKGTSNVIPTTVDTTTALSVTFAFASRIPPISTDNYEIVHAGGGESVGADANPFPNVDDAELNTS</sequence>
<reference evidence="1" key="1">
    <citation type="journal article" date="2019" name="Sci. Rep.">
        <title>Draft genome of Tanacetum cinerariifolium, the natural source of mosquito coil.</title>
        <authorList>
            <person name="Yamashiro T."/>
            <person name="Shiraishi A."/>
            <person name="Satake H."/>
            <person name="Nakayama K."/>
        </authorList>
    </citation>
    <scope>NUCLEOTIDE SEQUENCE</scope>
</reference>
<dbReference type="EMBL" id="BKCJ010077001">
    <property type="protein sequence ID" value="GEW85212.1"/>
    <property type="molecule type" value="Genomic_DNA"/>
</dbReference>
<comment type="caution">
    <text evidence="1">The sequence shown here is derived from an EMBL/GenBank/DDBJ whole genome shotgun (WGS) entry which is preliminary data.</text>
</comment>
<evidence type="ECO:0000313" key="1">
    <source>
        <dbReference type="EMBL" id="GEW85212.1"/>
    </source>
</evidence>
<name>A0A699H0C8_TANCI</name>
<accession>A0A699H0C8</accession>
<dbReference type="AlphaFoldDB" id="A0A699H0C8"/>
<proteinExistence type="predicted"/>